<organism evidence="4 5">
    <name type="scientific">Aquabacterium olei</name>
    <dbReference type="NCBI Taxonomy" id="1296669"/>
    <lineage>
        <taxon>Bacteria</taxon>
        <taxon>Pseudomonadati</taxon>
        <taxon>Pseudomonadota</taxon>
        <taxon>Betaproteobacteria</taxon>
        <taxon>Burkholderiales</taxon>
        <taxon>Aquabacterium</taxon>
    </lineage>
</organism>
<keyword evidence="1 4" id="KW-0808">Transferase</keyword>
<proteinExistence type="predicted"/>
<accession>A0A2U8FNS7</accession>
<dbReference type="RefSeq" id="WP_109034928.1">
    <property type="nucleotide sequence ID" value="NZ_CP029210.1"/>
</dbReference>
<evidence type="ECO:0000256" key="1">
    <source>
        <dbReference type="ARBA" id="ARBA00022679"/>
    </source>
</evidence>
<dbReference type="PANTHER" id="PTHR43793:SF2">
    <property type="entry name" value="BIFUNCTIONAL PROTEIN HLDE"/>
    <property type="match status" value="1"/>
</dbReference>
<dbReference type="EMBL" id="CP029210">
    <property type="protein sequence ID" value="AWI52649.1"/>
    <property type="molecule type" value="Genomic_DNA"/>
</dbReference>
<reference evidence="4 5" key="1">
    <citation type="submission" date="2018-05" db="EMBL/GenBank/DDBJ databases">
        <title>complete genome sequence of Aquabacterium olei NBRC 110486.</title>
        <authorList>
            <person name="Tang B."/>
            <person name="Chang J."/>
            <person name="Zhang L."/>
            <person name="Yang H."/>
        </authorList>
    </citation>
    <scope>NUCLEOTIDE SEQUENCE [LARGE SCALE GENOMIC DNA]</scope>
    <source>
        <strain evidence="4 5">NBRC 110486</strain>
    </source>
</reference>
<gene>
    <name evidence="4" type="ORF">DEH84_03870</name>
</gene>
<dbReference type="Pfam" id="PF01467">
    <property type="entry name" value="CTP_transf_like"/>
    <property type="match status" value="1"/>
</dbReference>
<dbReference type="Gene3D" id="3.40.50.620">
    <property type="entry name" value="HUPs"/>
    <property type="match status" value="1"/>
</dbReference>
<name>A0A2U8FNS7_9BURK</name>
<evidence type="ECO:0000313" key="5">
    <source>
        <dbReference type="Proteomes" id="UP000244892"/>
    </source>
</evidence>
<feature type="domain" description="Cytidyltransferase-like" evidence="3">
    <location>
        <begin position="45"/>
        <end position="138"/>
    </location>
</feature>
<keyword evidence="5" id="KW-1185">Reference proteome</keyword>
<evidence type="ECO:0000313" key="4">
    <source>
        <dbReference type="EMBL" id="AWI52649.1"/>
    </source>
</evidence>
<sequence length="180" mass="18792">MTAPCPAGTPWVTSTGPAGRDWPAKYHSVDSLPEALAGLPRPWVFTNGVFDLLHRGHVQGLQAARALGGALIVGLNSDASARGLGKGPGRPVHTAVDRVWVLAALEAVSAVTVFEEPTPLAVLARLRPEFYVKGGDYDVARLPEAALVAQWGGRALAVPFVAGHSSTGILRRLGTVPPPD</sequence>
<dbReference type="NCBIfam" id="TIGR00125">
    <property type="entry name" value="cyt_tran_rel"/>
    <property type="match status" value="1"/>
</dbReference>
<keyword evidence="2 4" id="KW-0548">Nucleotidyltransferase</keyword>
<dbReference type="PANTHER" id="PTHR43793">
    <property type="entry name" value="FAD SYNTHASE"/>
    <property type="match status" value="1"/>
</dbReference>
<dbReference type="OrthoDB" id="9795543at2"/>
<evidence type="ECO:0000259" key="3">
    <source>
        <dbReference type="Pfam" id="PF01467"/>
    </source>
</evidence>
<dbReference type="InterPro" id="IPR004821">
    <property type="entry name" value="Cyt_trans-like"/>
</dbReference>
<protein>
    <submittedName>
        <fullName evidence="4">D-glycero-beta-D-manno-heptose 1-phosphate adenylyltransferase</fullName>
    </submittedName>
</protein>
<dbReference type="KEGG" id="aon:DEH84_03870"/>
<dbReference type="AlphaFoldDB" id="A0A2U8FNS7"/>
<dbReference type="InterPro" id="IPR014729">
    <property type="entry name" value="Rossmann-like_a/b/a_fold"/>
</dbReference>
<dbReference type="Proteomes" id="UP000244892">
    <property type="component" value="Chromosome"/>
</dbReference>
<dbReference type="InterPro" id="IPR050385">
    <property type="entry name" value="Archaeal_FAD_synthase"/>
</dbReference>
<evidence type="ECO:0000256" key="2">
    <source>
        <dbReference type="ARBA" id="ARBA00022695"/>
    </source>
</evidence>
<dbReference type="SUPFAM" id="SSF52374">
    <property type="entry name" value="Nucleotidylyl transferase"/>
    <property type="match status" value="1"/>
</dbReference>
<dbReference type="GO" id="GO:0016779">
    <property type="term" value="F:nucleotidyltransferase activity"/>
    <property type="evidence" value="ECO:0007669"/>
    <property type="project" value="UniProtKB-KW"/>
</dbReference>